<dbReference type="PANTHER" id="PTHR43827">
    <property type="entry name" value="2,5-DIKETO-D-GLUCONIC ACID REDUCTASE"/>
    <property type="match status" value="1"/>
</dbReference>
<dbReference type="SUPFAM" id="SSF51430">
    <property type="entry name" value="NAD(P)-linked oxidoreductase"/>
    <property type="match status" value="1"/>
</dbReference>
<reference evidence="5 6" key="1">
    <citation type="submission" date="2023-03" db="EMBL/GenBank/DDBJ databases">
        <title>Draft genome sequence of Thalassotalea eurytherma JCM 18482T.</title>
        <authorList>
            <person name="Sawabe T."/>
        </authorList>
    </citation>
    <scope>NUCLEOTIDE SEQUENCE [LARGE SCALE GENOMIC DNA]</scope>
    <source>
        <strain evidence="5 6">JCM 18482</strain>
    </source>
</reference>
<dbReference type="Proteomes" id="UP001157133">
    <property type="component" value="Unassembled WGS sequence"/>
</dbReference>
<keyword evidence="6" id="KW-1185">Reference proteome</keyword>
<dbReference type="PROSITE" id="PS00062">
    <property type="entry name" value="ALDOKETO_REDUCTASE_2"/>
    <property type="match status" value="1"/>
</dbReference>
<comment type="caution">
    <text evidence="5">The sequence shown here is derived from an EMBL/GenBank/DDBJ whole genome shotgun (WGS) entry which is preliminary data.</text>
</comment>
<evidence type="ECO:0000256" key="3">
    <source>
        <dbReference type="ARBA" id="ARBA00023002"/>
    </source>
</evidence>
<evidence type="ECO:0000313" key="5">
    <source>
        <dbReference type="EMBL" id="GLX81753.1"/>
    </source>
</evidence>
<dbReference type="PANTHER" id="PTHR43827:SF3">
    <property type="entry name" value="NADP-DEPENDENT OXIDOREDUCTASE DOMAIN-CONTAINING PROTEIN"/>
    <property type="match status" value="1"/>
</dbReference>
<dbReference type="InterPro" id="IPR023210">
    <property type="entry name" value="NADP_OxRdtase_dom"/>
</dbReference>
<evidence type="ECO:0000256" key="1">
    <source>
        <dbReference type="ARBA" id="ARBA00007905"/>
    </source>
</evidence>
<keyword evidence="3" id="KW-0560">Oxidoreductase</keyword>
<accession>A0ABQ6H0N5</accession>
<dbReference type="EMBL" id="BSSU01000005">
    <property type="protein sequence ID" value="GLX81753.1"/>
    <property type="molecule type" value="Genomic_DNA"/>
</dbReference>
<evidence type="ECO:0000313" key="6">
    <source>
        <dbReference type="Proteomes" id="UP001157133"/>
    </source>
</evidence>
<comment type="similarity">
    <text evidence="1">Belongs to the aldo/keto reductase family.</text>
</comment>
<proteinExistence type="inferred from homology"/>
<dbReference type="InterPro" id="IPR036812">
    <property type="entry name" value="NAD(P)_OxRdtase_dom_sf"/>
</dbReference>
<sequence length="174" mass="19421">MLLIHWPAPPKETSLLDAAKQLVLAKEHGLSREIGVSNFTIAQLEEIKPAFTTYKILTNQVEVHPYLTNQTLRDYCHLHSIKVTGYMPFAVGKVLKDPVIEGIAGAQQCTPAQVIIAWTQANKLITIPSSTKAENIRANLAGLNIQLEQNDVEKINQLHCNHRIATPDFSPHWD</sequence>
<gene>
    <name evidence="5" type="ORF">theurythT_12050</name>
</gene>
<protein>
    <recommendedName>
        <fullName evidence="4">NADP-dependent oxidoreductase domain-containing protein</fullName>
    </recommendedName>
</protein>
<organism evidence="5 6">
    <name type="scientific">Thalassotalea eurytherma</name>
    <dbReference type="NCBI Taxonomy" id="1144278"/>
    <lineage>
        <taxon>Bacteria</taxon>
        <taxon>Pseudomonadati</taxon>
        <taxon>Pseudomonadota</taxon>
        <taxon>Gammaproteobacteria</taxon>
        <taxon>Alteromonadales</taxon>
        <taxon>Colwelliaceae</taxon>
        <taxon>Thalassotalea</taxon>
    </lineage>
</organism>
<keyword evidence="2" id="KW-0521">NADP</keyword>
<dbReference type="PRINTS" id="PR00069">
    <property type="entry name" value="ALDKETRDTASE"/>
</dbReference>
<dbReference type="Pfam" id="PF00248">
    <property type="entry name" value="Aldo_ket_red"/>
    <property type="match status" value="1"/>
</dbReference>
<dbReference type="InterPro" id="IPR020471">
    <property type="entry name" value="AKR"/>
</dbReference>
<evidence type="ECO:0000256" key="2">
    <source>
        <dbReference type="ARBA" id="ARBA00022857"/>
    </source>
</evidence>
<dbReference type="Gene3D" id="3.20.20.100">
    <property type="entry name" value="NADP-dependent oxidoreductase domain"/>
    <property type="match status" value="1"/>
</dbReference>
<evidence type="ECO:0000259" key="4">
    <source>
        <dbReference type="Pfam" id="PF00248"/>
    </source>
</evidence>
<feature type="domain" description="NADP-dependent oxidoreductase" evidence="4">
    <location>
        <begin position="1"/>
        <end position="158"/>
    </location>
</feature>
<name>A0ABQ6H0N5_9GAMM</name>
<dbReference type="InterPro" id="IPR018170">
    <property type="entry name" value="Aldo/ket_reductase_CS"/>
</dbReference>